<dbReference type="KEGG" id="cic:CICLE_v10017035mg"/>
<dbReference type="InParanoid" id="V4W4K0"/>
<gene>
    <name evidence="1" type="ORF">CICLE_v10017035mg</name>
</gene>
<dbReference type="AlphaFoldDB" id="V4W4K0"/>
<dbReference type="Proteomes" id="UP000030687">
    <property type="component" value="Unassembled WGS sequence"/>
</dbReference>
<keyword evidence="2" id="KW-1185">Reference proteome</keyword>
<dbReference type="eggNOG" id="ENOG502S5AW">
    <property type="taxonomic scope" value="Eukaryota"/>
</dbReference>
<dbReference type="EMBL" id="KI536312">
    <property type="protein sequence ID" value="ESR60959.1"/>
    <property type="molecule type" value="Genomic_DNA"/>
</dbReference>
<reference evidence="1 2" key="1">
    <citation type="submission" date="2013-10" db="EMBL/GenBank/DDBJ databases">
        <authorList>
            <consortium name="International Citrus Genome Consortium"/>
            <person name="Jenkins J."/>
            <person name="Schmutz J."/>
            <person name="Prochnik S."/>
            <person name="Rokhsar D."/>
            <person name="Gmitter F."/>
            <person name="Ollitrault P."/>
            <person name="Machado M."/>
            <person name="Talon M."/>
            <person name="Wincker P."/>
            <person name="Jaillon O."/>
            <person name="Morgante M."/>
        </authorList>
    </citation>
    <scope>NUCLEOTIDE SEQUENCE</scope>
    <source>
        <strain evidence="2">cv. Clemenules</strain>
    </source>
</reference>
<sequence>MEHYQQHYQLAIIIKSQKDPLPLYIQIRWSSQPFSLHNTRSSSNQQTLKFSIEKKKMWRMLRPRKSPRVADETMLNGAHPLPMFVHGMNRRSRRDALNLAFSIIYTVVRVPVEVFSCFSQPHVNGAADGSWVSGEFTQISEMNHLMVSDSLRYAILM</sequence>
<dbReference type="Gramene" id="ESR60959">
    <property type="protein sequence ID" value="ESR60959"/>
    <property type="gene ID" value="CICLE_v10017035mg"/>
</dbReference>
<accession>V4W4K0</accession>
<evidence type="ECO:0000313" key="2">
    <source>
        <dbReference type="Proteomes" id="UP000030687"/>
    </source>
</evidence>
<dbReference type="FunCoup" id="V4W4K0">
    <property type="interactions" value="13"/>
</dbReference>
<organism evidence="1 2">
    <name type="scientific">Citrus clementina</name>
    <name type="common">Clementine</name>
    <name type="synonym">Citrus deliciosa x Citrus sinensis</name>
    <dbReference type="NCBI Taxonomy" id="85681"/>
    <lineage>
        <taxon>Eukaryota</taxon>
        <taxon>Viridiplantae</taxon>
        <taxon>Streptophyta</taxon>
        <taxon>Embryophyta</taxon>
        <taxon>Tracheophyta</taxon>
        <taxon>Spermatophyta</taxon>
        <taxon>Magnoliopsida</taxon>
        <taxon>eudicotyledons</taxon>
        <taxon>Gunneridae</taxon>
        <taxon>Pentapetalae</taxon>
        <taxon>rosids</taxon>
        <taxon>malvids</taxon>
        <taxon>Sapindales</taxon>
        <taxon>Rutaceae</taxon>
        <taxon>Aurantioideae</taxon>
        <taxon>Citrus</taxon>
    </lineage>
</organism>
<proteinExistence type="predicted"/>
<protein>
    <submittedName>
        <fullName evidence="1">Uncharacterized protein</fullName>
    </submittedName>
</protein>
<evidence type="ECO:0000313" key="1">
    <source>
        <dbReference type="EMBL" id="ESR60959.1"/>
    </source>
</evidence>
<name>V4W4K0_CITCL</name>
<dbReference type="OMA" id="PHINGAT"/>
<dbReference type="PANTHER" id="PTHR48165:SF1">
    <property type="entry name" value="TRANSMEMBRANE PROTEIN"/>
    <property type="match status" value="1"/>
</dbReference>
<dbReference type="PANTHER" id="PTHR48165">
    <property type="entry name" value="BNAC03G44900D PROTEIN"/>
    <property type="match status" value="1"/>
</dbReference>